<evidence type="ECO:0000313" key="3">
    <source>
        <dbReference type="Proteomes" id="UP001345963"/>
    </source>
</evidence>
<sequence length="114" mass="13073">MAPPAEDYYCWQFQPNTFDPSRCRSCLRPNHMHLSTTTSEYANAAELHDLQEMGVGDNNNDEDNNYEDDLALSEVTTCASSDDVSGGWTFEWNLERSPSPEWEPENCETDFQPR</sequence>
<dbReference type="Proteomes" id="UP001345963">
    <property type="component" value="Unassembled WGS sequence"/>
</dbReference>
<feature type="region of interest" description="Disordered" evidence="1">
    <location>
        <begin position="95"/>
        <end position="114"/>
    </location>
</feature>
<name>A0ABU7BKX4_9TELE</name>
<comment type="caution">
    <text evidence="2">The sequence shown here is derived from an EMBL/GenBank/DDBJ whole genome shotgun (WGS) entry which is preliminary data.</text>
</comment>
<evidence type="ECO:0000256" key="1">
    <source>
        <dbReference type="SAM" id="MobiDB-lite"/>
    </source>
</evidence>
<proteinExistence type="predicted"/>
<reference evidence="2 3" key="1">
    <citation type="submission" date="2021-07" db="EMBL/GenBank/DDBJ databases">
        <authorList>
            <person name="Palmer J.M."/>
        </authorList>
    </citation>
    <scope>NUCLEOTIDE SEQUENCE [LARGE SCALE GENOMIC DNA]</scope>
    <source>
        <strain evidence="2 3">AT_MEX2019</strain>
        <tissue evidence="2">Muscle</tissue>
    </source>
</reference>
<protein>
    <submittedName>
        <fullName evidence="2">Uncharacterized protein</fullName>
    </submittedName>
</protein>
<dbReference type="EMBL" id="JAHUTI010059693">
    <property type="protein sequence ID" value="MED6251307.1"/>
    <property type="molecule type" value="Genomic_DNA"/>
</dbReference>
<evidence type="ECO:0000313" key="2">
    <source>
        <dbReference type="EMBL" id="MED6251307.1"/>
    </source>
</evidence>
<keyword evidence="3" id="KW-1185">Reference proteome</keyword>
<accession>A0ABU7BKX4</accession>
<organism evidence="2 3">
    <name type="scientific">Ataeniobius toweri</name>
    <dbReference type="NCBI Taxonomy" id="208326"/>
    <lineage>
        <taxon>Eukaryota</taxon>
        <taxon>Metazoa</taxon>
        <taxon>Chordata</taxon>
        <taxon>Craniata</taxon>
        <taxon>Vertebrata</taxon>
        <taxon>Euteleostomi</taxon>
        <taxon>Actinopterygii</taxon>
        <taxon>Neopterygii</taxon>
        <taxon>Teleostei</taxon>
        <taxon>Neoteleostei</taxon>
        <taxon>Acanthomorphata</taxon>
        <taxon>Ovalentaria</taxon>
        <taxon>Atherinomorphae</taxon>
        <taxon>Cyprinodontiformes</taxon>
        <taxon>Goodeidae</taxon>
        <taxon>Ataeniobius</taxon>
    </lineage>
</organism>
<gene>
    <name evidence="2" type="ORF">ATANTOWER_027783</name>
</gene>